<dbReference type="RefSeq" id="WP_248951875.1">
    <property type="nucleotide sequence ID" value="NZ_JAKILB010000021.1"/>
</dbReference>
<accession>A0A9X2CIB9</accession>
<keyword evidence="1" id="KW-0175">Coiled coil</keyword>
<gene>
    <name evidence="2" type="ORF">L2740_20430</name>
</gene>
<evidence type="ECO:0000256" key="1">
    <source>
        <dbReference type="SAM" id="Coils"/>
    </source>
</evidence>
<organism evidence="2 3">
    <name type="scientific">Shewanella pneumatophori</name>
    <dbReference type="NCBI Taxonomy" id="314092"/>
    <lineage>
        <taxon>Bacteria</taxon>
        <taxon>Pseudomonadati</taxon>
        <taxon>Pseudomonadota</taxon>
        <taxon>Gammaproteobacteria</taxon>
        <taxon>Alteromonadales</taxon>
        <taxon>Shewanellaceae</taxon>
        <taxon>Shewanella</taxon>
    </lineage>
</organism>
<comment type="caution">
    <text evidence="2">The sequence shown here is derived from an EMBL/GenBank/DDBJ whole genome shotgun (WGS) entry which is preliminary data.</text>
</comment>
<protein>
    <recommendedName>
        <fullName evidence="4">Phage shock protein B</fullName>
    </recommendedName>
</protein>
<keyword evidence="3" id="KW-1185">Reference proteome</keyword>
<evidence type="ECO:0008006" key="4">
    <source>
        <dbReference type="Google" id="ProtNLM"/>
    </source>
</evidence>
<sequence>MDIPMIVLIVAVVAIATAGEAFKHYLKSRKITSSEITNNELELLRKQNKHLEQRVQVLEKIVTDNSYELKSQINAL</sequence>
<dbReference type="EMBL" id="JAKILB010000021">
    <property type="protein sequence ID" value="MCL1140911.1"/>
    <property type="molecule type" value="Genomic_DNA"/>
</dbReference>
<dbReference type="AlphaFoldDB" id="A0A9X2CIB9"/>
<evidence type="ECO:0000313" key="2">
    <source>
        <dbReference type="EMBL" id="MCL1140911.1"/>
    </source>
</evidence>
<name>A0A9X2CIB9_9GAMM</name>
<feature type="coiled-coil region" evidence="1">
    <location>
        <begin position="34"/>
        <end position="61"/>
    </location>
</feature>
<dbReference type="Proteomes" id="UP001139293">
    <property type="component" value="Unassembled WGS sequence"/>
</dbReference>
<reference evidence="2" key="1">
    <citation type="submission" date="2022-01" db="EMBL/GenBank/DDBJ databases">
        <title>Whole genome-based taxonomy of the Shewanellaceae.</title>
        <authorList>
            <person name="Martin-Rodriguez A.J."/>
        </authorList>
    </citation>
    <scope>NUCLEOTIDE SEQUENCE</scope>
    <source>
        <strain evidence="2">KCTC 23973</strain>
    </source>
</reference>
<proteinExistence type="predicted"/>
<evidence type="ECO:0000313" key="3">
    <source>
        <dbReference type="Proteomes" id="UP001139293"/>
    </source>
</evidence>